<keyword evidence="3" id="KW-0732">Signal</keyword>
<dbReference type="InterPro" id="IPR006059">
    <property type="entry name" value="SBP"/>
</dbReference>
<dbReference type="InterPro" id="IPR050490">
    <property type="entry name" value="Bact_solute-bd_prot1"/>
</dbReference>
<dbReference type="PROSITE" id="PS51257">
    <property type="entry name" value="PROKAR_LIPOPROTEIN"/>
    <property type="match status" value="1"/>
</dbReference>
<comment type="caution">
    <text evidence="4">The sequence shown here is derived from an EMBL/GenBank/DDBJ whole genome shotgun (WGS) entry which is preliminary data.</text>
</comment>
<dbReference type="PANTHER" id="PTHR43649">
    <property type="entry name" value="ARABINOSE-BINDING PROTEIN-RELATED"/>
    <property type="match status" value="1"/>
</dbReference>
<evidence type="ECO:0000313" key="5">
    <source>
        <dbReference type="Proteomes" id="UP000315938"/>
    </source>
</evidence>
<sequence>MKKIFLSLIALSALILASCTTSDPNSLKISVYLGGYGQVWINTLARQFEAENPGVTVTVEANPDLASDIPNRLQNGSNDDIFFSHGINWEFLAVQGHIEPLDDLMEQEVEDGVLLKDKVDQSLLQTAKFGGKYYKLPWTNGVGGIVYNAKMFRENGWEVPETYDELVALSETIYNAKIKVDPTDLKPNAATIKPFVWSQETYYWDYLVFDWWAQINGTEFFNDYKKAESSEIFNPETNQGHYKALEAWTNLVAKNPLYSVEDSVGKQYMAAQMDFLNGYAAMIPNAQWLESEMISNINPDIMEMRMMPAPFVAGAKTDNEGNPIRVNYTVGAGDSIIIPKKAPNKELAKKFLLFLAKDESIATFTEKTNGVLLAMNYDTVELDSSNLSEFSKSIIEINQNSQKFNLYSNSLMILEGKVGLEWPPQNLQYYATLFNHYNNRDYLTNPEGWLAAGNEYNVRNIFIESYDHIKANWSKWQSEIAG</sequence>
<dbReference type="Gene3D" id="3.40.190.10">
    <property type="entry name" value="Periplasmic binding protein-like II"/>
    <property type="match status" value="1"/>
</dbReference>
<dbReference type="OMA" id="YTVYGVW"/>
<organism evidence="4 5">
    <name type="scientific">Acholeplasma laidlawii</name>
    <dbReference type="NCBI Taxonomy" id="2148"/>
    <lineage>
        <taxon>Bacteria</taxon>
        <taxon>Bacillati</taxon>
        <taxon>Mycoplasmatota</taxon>
        <taxon>Mollicutes</taxon>
        <taxon>Acholeplasmatales</taxon>
        <taxon>Acholeplasmataceae</taxon>
        <taxon>Acholeplasma</taxon>
    </lineage>
</organism>
<accession>A0A553IH30</accession>
<dbReference type="EMBL" id="VKID01000001">
    <property type="protein sequence ID" value="TRX99506.1"/>
    <property type="molecule type" value="Genomic_DNA"/>
</dbReference>
<evidence type="ECO:0000313" key="4">
    <source>
        <dbReference type="EMBL" id="TRX99506.1"/>
    </source>
</evidence>
<gene>
    <name evidence="4" type="ORF">FNV44_00260</name>
</gene>
<feature type="chain" id="PRO_5022984885" evidence="3">
    <location>
        <begin position="23"/>
        <end position="482"/>
    </location>
</feature>
<evidence type="ECO:0000256" key="3">
    <source>
        <dbReference type="SAM" id="SignalP"/>
    </source>
</evidence>
<evidence type="ECO:0000256" key="1">
    <source>
        <dbReference type="ARBA" id="ARBA00008520"/>
    </source>
</evidence>
<protein>
    <submittedName>
        <fullName evidence="4">Extracellular solute-binding protein</fullName>
    </submittedName>
</protein>
<comment type="similarity">
    <text evidence="1">Belongs to the bacterial solute-binding protein 1 family.</text>
</comment>
<dbReference type="GeneID" id="41339214"/>
<dbReference type="PANTHER" id="PTHR43649:SF29">
    <property type="entry name" value="OSMOPROTECTIVE COMPOUNDS-BINDING PROTEIN GGTB"/>
    <property type="match status" value="1"/>
</dbReference>
<dbReference type="SUPFAM" id="SSF53850">
    <property type="entry name" value="Periplasmic binding protein-like II"/>
    <property type="match status" value="1"/>
</dbReference>
<keyword evidence="2" id="KW-0813">Transport</keyword>
<reference evidence="4 5" key="1">
    <citation type="submission" date="2019-07" db="EMBL/GenBank/DDBJ databases">
        <title>Genome sequence of Acholeplasma laidlawii strain with increased resistance to erythromycin.</title>
        <authorList>
            <person name="Medvedeva E.S."/>
            <person name="Baranova N.B."/>
            <person name="Siniagina M.N."/>
            <person name="Mouzykantov A."/>
            <person name="Chernova O.A."/>
            <person name="Chernov V.M."/>
        </authorList>
    </citation>
    <scope>NUCLEOTIDE SEQUENCE [LARGE SCALE GENOMIC DNA]</scope>
    <source>
        <strain evidence="4 5">PG8REry</strain>
    </source>
</reference>
<proteinExistence type="inferred from homology"/>
<dbReference type="Pfam" id="PF01547">
    <property type="entry name" value="SBP_bac_1"/>
    <property type="match status" value="1"/>
</dbReference>
<name>A0A553IH30_ACHLA</name>
<dbReference type="Proteomes" id="UP000315938">
    <property type="component" value="Unassembled WGS sequence"/>
</dbReference>
<feature type="signal peptide" evidence="3">
    <location>
        <begin position="1"/>
        <end position="22"/>
    </location>
</feature>
<dbReference type="AlphaFoldDB" id="A0A553IH30"/>
<dbReference type="RefSeq" id="WP_012243009.1">
    <property type="nucleotide sequence ID" value="NZ_JACAOE010000001.1"/>
</dbReference>
<evidence type="ECO:0000256" key="2">
    <source>
        <dbReference type="ARBA" id="ARBA00022448"/>
    </source>
</evidence>